<accession>A0ABS9Z5K1</accession>
<feature type="binding site" evidence="14">
    <location>
        <begin position="28"/>
        <end position="35"/>
    </location>
    <ligand>
        <name>GTP</name>
        <dbReference type="ChEBI" id="CHEBI:37565"/>
    </ligand>
</feature>
<reference evidence="17" key="1">
    <citation type="journal article" date="2022" name="ISME J.">
        <title>Identification of active gaseous-alkane degraders at natural gas seeps.</title>
        <authorList>
            <person name="Farhan Ul Haque M."/>
            <person name="Hernandez M."/>
            <person name="Crombie A.T."/>
            <person name="Murrell J.C."/>
        </authorList>
    </citation>
    <scope>NUCLEOTIDE SEQUENCE</scope>
    <source>
        <strain evidence="17">PC2</strain>
    </source>
</reference>
<dbReference type="NCBIfam" id="NF003013">
    <property type="entry name" value="PRK03846.1"/>
    <property type="match status" value="1"/>
</dbReference>
<evidence type="ECO:0000256" key="15">
    <source>
        <dbReference type="HAMAP-Rule" id="MF_00065"/>
    </source>
</evidence>
<keyword evidence="18" id="KW-1185">Reference proteome</keyword>
<feature type="binding site" evidence="15">
    <location>
        <begin position="464"/>
        <end position="471"/>
    </location>
    <ligand>
        <name>ATP</name>
        <dbReference type="ChEBI" id="CHEBI:30616"/>
    </ligand>
</feature>
<dbReference type="NCBIfam" id="NF003478">
    <property type="entry name" value="PRK05124.1"/>
    <property type="match status" value="1"/>
</dbReference>
<dbReference type="InterPro" id="IPR054696">
    <property type="entry name" value="GTP-eEF1A_C"/>
</dbReference>
<evidence type="ECO:0000259" key="16">
    <source>
        <dbReference type="PROSITE" id="PS51722"/>
    </source>
</evidence>
<comment type="similarity">
    <text evidence="15">Belongs to the APS kinase family.</text>
</comment>
<comment type="similarity">
    <text evidence="3">In the C-terminal section; belongs to the APS kinase family.</text>
</comment>
<evidence type="ECO:0000256" key="5">
    <source>
        <dbReference type="ARBA" id="ARBA00011760"/>
    </source>
</evidence>
<keyword evidence="6 14" id="KW-0808">Transferase</keyword>
<dbReference type="InterPro" id="IPR009001">
    <property type="entry name" value="Transl_elong_EF1A/Init_IF2_C"/>
</dbReference>
<dbReference type="EC" id="2.7.1.25" evidence="15"/>
<evidence type="ECO:0000256" key="1">
    <source>
        <dbReference type="ARBA" id="ARBA00001823"/>
    </source>
</evidence>
<dbReference type="EC" id="2.7.7.4" evidence="14"/>
<keyword evidence="8 14" id="KW-0547">Nucleotide-binding</keyword>
<dbReference type="GO" id="GO:0004781">
    <property type="term" value="F:sulfate adenylyltransferase (ATP) activity"/>
    <property type="evidence" value="ECO:0007669"/>
    <property type="project" value="UniProtKB-EC"/>
</dbReference>
<evidence type="ECO:0000256" key="11">
    <source>
        <dbReference type="ARBA" id="ARBA00023268"/>
    </source>
</evidence>
<dbReference type="InterPro" id="IPR044138">
    <property type="entry name" value="CysN_II"/>
</dbReference>
<dbReference type="NCBIfam" id="TIGR02034">
    <property type="entry name" value="CysN"/>
    <property type="match status" value="1"/>
</dbReference>
<evidence type="ECO:0000256" key="2">
    <source>
        <dbReference type="ARBA" id="ARBA00002357"/>
    </source>
</evidence>
<dbReference type="EMBL" id="JAIVFP010000001">
    <property type="protein sequence ID" value="MCI4682457.1"/>
    <property type="molecule type" value="Genomic_DNA"/>
</dbReference>
<dbReference type="InterPro" id="IPR009000">
    <property type="entry name" value="Transl_B-barrel_sf"/>
</dbReference>
<dbReference type="InterPro" id="IPR044139">
    <property type="entry name" value="CysN_NoDQ_III"/>
</dbReference>
<proteinExistence type="inferred from homology"/>
<comment type="similarity">
    <text evidence="4">In the N-terminal section; belongs to the TRAFAC class translation factor GTPase superfamily. Classic translation factor GTPase family. CysN/NodQ subfamily.</text>
</comment>
<evidence type="ECO:0000256" key="10">
    <source>
        <dbReference type="ARBA" id="ARBA00023134"/>
    </source>
</evidence>
<comment type="function">
    <text evidence="12">Proposed to provide activated sulfate for transfer to Nod factor. ATP sulfurylase may be the GTPase, regulating ATP sulfurylase activity.</text>
</comment>
<dbReference type="Gene3D" id="3.40.50.300">
    <property type="entry name" value="P-loop containing nucleotide triphosphate hydrolases"/>
    <property type="match status" value="2"/>
</dbReference>
<dbReference type="InterPro" id="IPR011779">
    <property type="entry name" value="SO4_adenylTrfase_lsu"/>
</dbReference>
<dbReference type="CDD" id="cd04095">
    <property type="entry name" value="CysN_NoDQ_III"/>
    <property type="match status" value="1"/>
</dbReference>
<comment type="catalytic activity">
    <reaction evidence="13 14">
        <text>sulfate + ATP + H(+) = adenosine 5'-phosphosulfate + diphosphate</text>
        <dbReference type="Rhea" id="RHEA:18133"/>
        <dbReference type="ChEBI" id="CHEBI:15378"/>
        <dbReference type="ChEBI" id="CHEBI:16189"/>
        <dbReference type="ChEBI" id="CHEBI:30616"/>
        <dbReference type="ChEBI" id="CHEBI:33019"/>
        <dbReference type="ChEBI" id="CHEBI:58243"/>
        <dbReference type="EC" id="2.7.7.4"/>
    </reaction>
</comment>
<keyword evidence="15" id="KW-0597">Phosphoprotein</keyword>
<dbReference type="HAMAP" id="MF_00065">
    <property type="entry name" value="Adenylyl_sulf_kinase"/>
    <property type="match status" value="1"/>
</dbReference>
<evidence type="ECO:0000256" key="12">
    <source>
        <dbReference type="ARBA" id="ARBA00024872"/>
    </source>
</evidence>
<name>A0ABS9Z5K1_9HYPH</name>
<keyword evidence="15" id="KW-0418">Kinase</keyword>
<dbReference type="PROSITE" id="PS00301">
    <property type="entry name" value="G_TR_1"/>
    <property type="match status" value="1"/>
</dbReference>
<evidence type="ECO:0000256" key="9">
    <source>
        <dbReference type="ARBA" id="ARBA00022840"/>
    </source>
</evidence>
<dbReference type="InterPro" id="IPR041757">
    <property type="entry name" value="CysN_GTP-bd"/>
</dbReference>
<comment type="function">
    <text evidence="15">Catalyzes the synthesis of activated sulfate.</text>
</comment>
<comment type="function">
    <text evidence="2">APS kinase catalyzes the synthesis of activated sulfate.</text>
</comment>
<dbReference type="SUPFAM" id="SSF50465">
    <property type="entry name" value="EF-Tu/eEF-1alpha/eIF2-gamma C-terminal domain"/>
    <property type="match status" value="1"/>
</dbReference>
<evidence type="ECO:0000256" key="8">
    <source>
        <dbReference type="ARBA" id="ARBA00022741"/>
    </source>
</evidence>
<comment type="caution">
    <text evidence="17">The sequence shown here is derived from an EMBL/GenBank/DDBJ whole genome shotgun (WGS) entry which is preliminary data.</text>
</comment>
<comment type="function">
    <text evidence="14">With CysD forms the ATP sulfurylase (ATPS) that catalyzes the adenylation of sulfate producing adenosine 5'-phosphosulfate (APS) and diphosphate, the first enzymatic step in sulfur assimilation pathway. APS synthesis involves the formation of a high-energy phosphoric-sulfuric acid anhydride bond driven by GTP hydrolysis by CysN coupled to ATP hydrolysis by CysD.</text>
</comment>
<evidence type="ECO:0000256" key="7">
    <source>
        <dbReference type="ARBA" id="ARBA00022695"/>
    </source>
</evidence>
<dbReference type="CDD" id="cd02027">
    <property type="entry name" value="APSK"/>
    <property type="match status" value="1"/>
</dbReference>
<feature type="binding site" evidence="14">
    <location>
        <begin position="162"/>
        <end position="165"/>
    </location>
    <ligand>
        <name>GTP</name>
        <dbReference type="ChEBI" id="CHEBI:37565"/>
    </ligand>
</feature>
<dbReference type="PROSITE" id="PS51722">
    <property type="entry name" value="G_TR_2"/>
    <property type="match status" value="1"/>
</dbReference>
<dbReference type="CDD" id="cd04166">
    <property type="entry name" value="CysN_ATPS"/>
    <property type="match status" value="1"/>
</dbReference>
<dbReference type="InterPro" id="IPR027417">
    <property type="entry name" value="P-loop_NTPase"/>
</dbReference>
<dbReference type="HAMAP" id="MF_00062">
    <property type="entry name" value="Sulf_adenylyltr_sub1"/>
    <property type="match status" value="1"/>
</dbReference>
<dbReference type="NCBIfam" id="TIGR00455">
    <property type="entry name" value="apsK"/>
    <property type="match status" value="1"/>
</dbReference>
<comment type="pathway">
    <text evidence="14">Sulfur metabolism; hydrogen sulfide biosynthesis; sulfite from sulfate: step 1/3.</text>
</comment>
<dbReference type="Pfam" id="PF00009">
    <property type="entry name" value="GTP_EFTU"/>
    <property type="match status" value="1"/>
</dbReference>
<gene>
    <name evidence="14 17" type="primary">cysN</name>
    <name evidence="15" type="synonym">cysC</name>
    <name evidence="17" type="ORF">K2U94_06740</name>
</gene>
<dbReference type="InterPro" id="IPR002891">
    <property type="entry name" value="APS"/>
</dbReference>
<protein>
    <recommendedName>
        <fullName evidence="14 15">Multifunctional fusion protein</fullName>
    </recommendedName>
    <domain>
        <recommendedName>
            <fullName evidence="14">Sulfate adenylyltransferase subunit 1</fullName>
            <ecNumber evidence="14">2.7.7.4</ecNumber>
        </recommendedName>
        <alternativeName>
            <fullName evidence="14">ATP-sulfurylase large subunit</fullName>
        </alternativeName>
        <alternativeName>
            <fullName evidence="14">Sulfate adenylate transferase</fullName>
            <shortName evidence="14">SAT</shortName>
        </alternativeName>
    </domain>
    <domain>
        <recommendedName>
            <fullName evidence="15">Adenylyl-sulfate kinase</fullName>
            <ecNumber evidence="15">2.7.1.25</ecNumber>
        </recommendedName>
        <alternativeName>
            <fullName evidence="15">APS kinase</fullName>
        </alternativeName>
        <alternativeName>
            <fullName evidence="15">ATP adenosine-5'-phosphosulfate 3'-phosphotransferase</fullName>
        </alternativeName>
        <alternativeName>
            <fullName evidence="15">Adenosine-5'-phosphosulfate kinase</fullName>
        </alternativeName>
    </domain>
</protein>
<dbReference type="SUPFAM" id="SSF52540">
    <property type="entry name" value="P-loop containing nucleoside triphosphate hydrolases"/>
    <property type="match status" value="2"/>
</dbReference>
<keyword evidence="7 14" id="KW-0548">Nucleotidyltransferase</keyword>
<evidence type="ECO:0000256" key="14">
    <source>
        <dbReference type="HAMAP-Rule" id="MF_00062"/>
    </source>
</evidence>
<organism evidence="17 18">
    <name type="scientific">Candidatus Rhodoblastus alkanivorans</name>
    <dbReference type="NCBI Taxonomy" id="2954117"/>
    <lineage>
        <taxon>Bacteria</taxon>
        <taxon>Pseudomonadati</taxon>
        <taxon>Pseudomonadota</taxon>
        <taxon>Alphaproteobacteria</taxon>
        <taxon>Hyphomicrobiales</taxon>
        <taxon>Rhodoblastaceae</taxon>
        <taxon>Rhodoblastus</taxon>
    </lineage>
</organism>
<dbReference type="InterPro" id="IPR059117">
    <property type="entry name" value="APS_kinase_dom"/>
</dbReference>
<comment type="subunit">
    <text evidence="5">Sulfate-activating enzymes, NodP and NodQ, may be physically associated.</text>
</comment>
<dbReference type="Proteomes" id="UP001139104">
    <property type="component" value="Unassembled WGS sequence"/>
</dbReference>
<evidence type="ECO:0000313" key="18">
    <source>
        <dbReference type="Proteomes" id="UP001139104"/>
    </source>
</evidence>
<dbReference type="Pfam" id="PF22594">
    <property type="entry name" value="GTP-eEF1A_C"/>
    <property type="match status" value="1"/>
</dbReference>
<keyword evidence="11" id="KW-0511">Multifunctional enzyme</keyword>
<keyword evidence="9 14" id="KW-0067">ATP-binding</keyword>
<dbReference type="InterPro" id="IPR050100">
    <property type="entry name" value="TRAFAC_GTPase_members"/>
</dbReference>
<evidence type="ECO:0000256" key="13">
    <source>
        <dbReference type="ARBA" id="ARBA00049370"/>
    </source>
</evidence>
<dbReference type="CDD" id="cd03695">
    <property type="entry name" value="CysN_NodQ_II"/>
    <property type="match status" value="1"/>
</dbReference>
<dbReference type="RefSeq" id="WP_243066468.1">
    <property type="nucleotide sequence ID" value="NZ_JAIVFK010000020.1"/>
</dbReference>
<comment type="similarity">
    <text evidence="14">Belongs to the TRAFAC class translation factor GTPase superfamily. Classic translation factor GTPase family. CysN/NodQ subfamily.</text>
</comment>
<dbReference type="Pfam" id="PF01583">
    <property type="entry name" value="APS_kinase"/>
    <property type="match status" value="1"/>
</dbReference>
<dbReference type="InterPro" id="IPR000795">
    <property type="entry name" value="T_Tr_GTP-bd_dom"/>
</dbReference>
<dbReference type="Gene3D" id="2.40.30.10">
    <property type="entry name" value="Translation factors"/>
    <property type="match status" value="2"/>
</dbReference>
<comment type="catalytic activity">
    <reaction evidence="1 15">
        <text>adenosine 5'-phosphosulfate + ATP = 3'-phosphoadenylyl sulfate + ADP + H(+)</text>
        <dbReference type="Rhea" id="RHEA:24152"/>
        <dbReference type="ChEBI" id="CHEBI:15378"/>
        <dbReference type="ChEBI" id="CHEBI:30616"/>
        <dbReference type="ChEBI" id="CHEBI:58243"/>
        <dbReference type="ChEBI" id="CHEBI:58339"/>
        <dbReference type="ChEBI" id="CHEBI:456216"/>
        <dbReference type="EC" id="2.7.1.25"/>
    </reaction>
</comment>
<evidence type="ECO:0000256" key="4">
    <source>
        <dbReference type="ARBA" id="ARBA00007237"/>
    </source>
</evidence>
<dbReference type="InterPro" id="IPR031157">
    <property type="entry name" value="G_TR_CS"/>
</dbReference>
<dbReference type="PRINTS" id="PR00315">
    <property type="entry name" value="ELONGATNFCT"/>
</dbReference>
<sequence>MKHPMTTFPARDGETTVQLPTLRLLTCGSVDDGKSTLIGRILYDRGLVPDDQLVTLERDSRKFGTTGADLDLALLIDGLEAEQQQGITIDVAYRYFSTDKRSFIIADTPGHEQYTRNMATGAANCDLAILLIDARKGILDQTLRHMSIVSMLGIRHIVLAINKMDLVDYSEAVFNAVVTDFTAHASGLGFKTLAAIPMSARFGVNVTSPSTSMPWRHGPCLLDYLETVDVADDAAEAPLRFPIQWVNRPNLDFRGMSGTVMSGRVKVGDEISIADTGLTTHVARIVTMDGDLESAEANDAVTLVFTEEIDASRGDLICHVADRPTVVEQFAAHLFWMGADKLLPGRSYLIKINGRTVPASVTEIKHRLNISNQQKMAAKTLRINEIGFCNIDVSRTICIDSFEHFRNTGAFLLVDRTTNATVAIGTIAFPLRRATNVHLQRMSVTKEVRATLKHQKPAVLWFTGLSGSGKSTVANLVEVKLAAQHAHTATLDGDNLRHGLNRDLGFTDADRVENIRRVGEVSKLMVDAGLIVLSSFISPFEAERRMVRELLGPGEFVEVFVDTPLDVCMQRDRKGLYKRALAGEIKNFTGIDQPYERPDNAEIVLTQEDGTAEQMADRIVKYLRDNNYVVSA</sequence>
<comment type="subunit">
    <text evidence="14">Heterodimer composed of CysD, the smaller subunit, and CysN.</text>
</comment>
<evidence type="ECO:0000256" key="6">
    <source>
        <dbReference type="ARBA" id="ARBA00022679"/>
    </source>
</evidence>
<evidence type="ECO:0000313" key="17">
    <source>
        <dbReference type="EMBL" id="MCI4682457.1"/>
    </source>
</evidence>
<feature type="domain" description="Tr-type G" evidence="16">
    <location>
        <begin position="19"/>
        <end position="239"/>
    </location>
</feature>
<dbReference type="PANTHER" id="PTHR23115">
    <property type="entry name" value="TRANSLATION FACTOR"/>
    <property type="match status" value="1"/>
</dbReference>
<dbReference type="SUPFAM" id="SSF50447">
    <property type="entry name" value="Translation proteins"/>
    <property type="match status" value="1"/>
</dbReference>
<dbReference type="NCBIfam" id="NF004035">
    <property type="entry name" value="PRK05506.1"/>
    <property type="match status" value="1"/>
</dbReference>
<feature type="binding site" evidence="14">
    <location>
        <begin position="107"/>
        <end position="111"/>
    </location>
    <ligand>
        <name>GTP</name>
        <dbReference type="ChEBI" id="CHEBI:37565"/>
    </ligand>
</feature>
<keyword evidence="10 14" id="KW-0342">GTP-binding</keyword>
<evidence type="ECO:0000256" key="3">
    <source>
        <dbReference type="ARBA" id="ARBA00005438"/>
    </source>
</evidence>
<feature type="active site" description="Phosphoserine intermediate" evidence="15">
    <location>
        <position position="538"/>
    </location>
</feature>
<comment type="pathway">
    <text evidence="15">Sulfur metabolism; hydrogen sulfide biosynthesis; sulfite from sulfate: step 2/3.</text>
</comment>